<dbReference type="Proteomes" id="UP000325081">
    <property type="component" value="Unassembled WGS sequence"/>
</dbReference>
<organism evidence="2 3">
    <name type="scientific">Striga asiatica</name>
    <name type="common">Asiatic witchweed</name>
    <name type="synonym">Buchnera asiatica</name>
    <dbReference type="NCBI Taxonomy" id="4170"/>
    <lineage>
        <taxon>Eukaryota</taxon>
        <taxon>Viridiplantae</taxon>
        <taxon>Streptophyta</taxon>
        <taxon>Embryophyta</taxon>
        <taxon>Tracheophyta</taxon>
        <taxon>Spermatophyta</taxon>
        <taxon>Magnoliopsida</taxon>
        <taxon>eudicotyledons</taxon>
        <taxon>Gunneridae</taxon>
        <taxon>Pentapetalae</taxon>
        <taxon>asterids</taxon>
        <taxon>lamiids</taxon>
        <taxon>Lamiales</taxon>
        <taxon>Orobanchaceae</taxon>
        <taxon>Buchnereae</taxon>
        <taxon>Striga</taxon>
    </lineage>
</organism>
<evidence type="ECO:0000256" key="1">
    <source>
        <dbReference type="SAM" id="MobiDB-lite"/>
    </source>
</evidence>
<comment type="caution">
    <text evidence="2">The sequence shown here is derived from an EMBL/GenBank/DDBJ whole genome shotgun (WGS) entry which is preliminary data.</text>
</comment>
<feature type="region of interest" description="Disordered" evidence="1">
    <location>
        <begin position="82"/>
        <end position="105"/>
    </location>
</feature>
<sequence>MRKKKTWIWAQFFICFGVQELFGTLVKKKEDRARSLVDGRFIQDDWVGFSLFELRLMRIEQLKGMKLLPVALLALSFLSEDGDRRAADSAGRSSTNYSKGLYATH</sequence>
<name>A0A5A7Q057_STRAF</name>
<gene>
    <name evidence="2" type="ORF">STAS_14711</name>
</gene>
<accession>A0A5A7Q057</accession>
<proteinExistence type="predicted"/>
<keyword evidence="3" id="KW-1185">Reference proteome</keyword>
<evidence type="ECO:0000313" key="2">
    <source>
        <dbReference type="EMBL" id="GER38261.1"/>
    </source>
</evidence>
<protein>
    <submittedName>
        <fullName evidence="2">Disease resistance protein</fullName>
    </submittedName>
</protein>
<evidence type="ECO:0000313" key="3">
    <source>
        <dbReference type="Proteomes" id="UP000325081"/>
    </source>
</evidence>
<reference evidence="3" key="1">
    <citation type="journal article" date="2019" name="Curr. Biol.">
        <title>Genome Sequence of Striga asiatica Provides Insight into the Evolution of Plant Parasitism.</title>
        <authorList>
            <person name="Yoshida S."/>
            <person name="Kim S."/>
            <person name="Wafula E.K."/>
            <person name="Tanskanen J."/>
            <person name="Kim Y.M."/>
            <person name="Honaas L."/>
            <person name="Yang Z."/>
            <person name="Spallek T."/>
            <person name="Conn C.E."/>
            <person name="Ichihashi Y."/>
            <person name="Cheong K."/>
            <person name="Cui S."/>
            <person name="Der J.P."/>
            <person name="Gundlach H."/>
            <person name="Jiao Y."/>
            <person name="Hori C."/>
            <person name="Ishida J.K."/>
            <person name="Kasahara H."/>
            <person name="Kiba T."/>
            <person name="Kim M.S."/>
            <person name="Koo N."/>
            <person name="Laohavisit A."/>
            <person name="Lee Y.H."/>
            <person name="Lumba S."/>
            <person name="McCourt P."/>
            <person name="Mortimer J.C."/>
            <person name="Mutuku J.M."/>
            <person name="Nomura T."/>
            <person name="Sasaki-Sekimoto Y."/>
            <person name="Seto Y."/>
            <person name="Wang Y."/>
            <person name="Wakatake T."/>
            <person name="Sakakibara H."/>
            <person name="Demura T."/>
            <person name="Yamaguchi S."/>
            <person name="Yoneyama K."/>
            <person name="Manabe R.I."/>
            <person name="Nelson D.C."/>
            <person name="Schulman A.H."/>
            <person name="Timko M.P."/>
            <person name="dePamphilis C.W."/>
            <person name="Choi D."/>
            <person name="Shirasu K."/>
        </authorList>
    </citation>
    <scope>NUCLEOTIDE SEQUENCE [LARGE SCALE GENOMIC DNA]</scope>
    <source>
        <strain evidence="3">cv. UVA1</strain>
    </source>
</reference>
<dbReference type="EMBL" id="BKCP01005461">
    <property type="protein sequence ID" value="GER38261.1"/>
    <property type="molecule type" value="Genomic_DNA"/>
</dbReference>
<dbReference type="AlphaFoldDB" id="A0A5A7Q057"/>